<protein>
    <recommendedName>
        <fullName evidence="5">Cu+-exporting ATPase</fullName>
    </recommendedName>
</protein>
<feature type="transmembrane region" description="Helical" evidence="2">
    <location>
        <begin position="378"/>
        <end position="397"/>
    </location>
</feature>
<feature type="compositionally biased region" description="Acidic residues" evidence="1">
    <location>
        <begin position="97"/>
        <end position="120"/>
    </location>
</feature>
<feature type="compositionally biased region" description="Acidic residues" evidence="1">
    <location>
        <begin position="19"/>
        <end position="30"/>
    </location>
</feature>
<comment type="caution">
    <text evidence="3">The sequence shown here is derived from an EMBL/GenBank/DDBJ whole genome shotgun (WGS) entry which is preliminary data.</text>
</comment>
<organism evidence="3 4">
    <name type="scientific">Dysosmobacter segnis</name>
    <dbReference type="NCBI Taxonomy" id="2763042"/>
    <lineage>
        <taxon>Bacteria</taxon>
        <taxon>Bacillati</taxon>
        <taxon>Bacillota</taxon>
        <taxon>Clostridia</taxon>
        <taxon>Eubacteriales</taxon>
        <taxon>Oscillospiraceae</taxon>
        <taxon>Dysosmobacter</taxon>
    </lineage>
</organism>
<proteinExistence type="predicted"/>
<gene>
    <name evidence="3" type="ORF">H8Z83_07765</name>
</gene>
<keyword evidence="2" id="KW-0812">Transmembrane</keyword>
<feature type="transmembrane region" description="Helical" evidence="2">
    <location>
        <begin position="700"/>
        <end position="719"/>
    </location>
</feature>
<feature type="transmembrane region" description="Helical" evidence="2">
    <location>
        <begin position="304"/>
        <end position="322"/>
    </location>
</feature>
<evidence type="ECO:0008006" key="5">
    <source>
        <dbReference type="Google" id="ProtNLM"/>
    </source>
</evidence>
<feature type="compositionally biased region" description="Basic and acidic residues" evidence="1">
    <location>
        <begin position="40"/>
        <end position="50"/>
    </location>
</feature>
<evidence type="ECO:0000313" key="3">
    <source>
        <dbReference type="EMBL" id="MBC5770217.1"/>
    </source>
</evidence>
<dbReference type="Proteomes" id="UP000620327">
    <property type="component" value="Unassembled WGS sequence"/>
</dbReference>
<evidence type="ECO:0000256" key="1">
    <source>
        <dbReference type="SAM" id="MobiDB-lite"/>
    </source>
</evidence>
<keyword evidence="4" id="KW-1185">Reference proteome</keyword>
<feature type="transmembrane region" description="Helical" evidence="2">
    <location>
        <begin position="211"/>
        <end position="231"/>
    </location>
</feature>
<name>A0A923MGE4_9FIRM</name>
<keyword evidence="2" id="KW-0472">Membrane</keyword>
<feature type="compositionally biased region" description="Pro residues" evidence="1">
    <location>
        <begin position="57"/>
        <end position="68"/>
    </location>
</feature>
<evidence type="ECO:0000256" key="2">
    <source>
        <dbReference type="SAM" id="Phobius"/>
    </source>
</evidence>
<feature type="transmembrane region" description="Helical" evidence="2">
    <location>
        <begin position="674"/>
        <end position="694"/>
    </location>
</feature>
<feature type="region of interest" description="Disordered" evidence="1">
    <location>
        <begin position="1"/>
        <end position="123"/>
    </location>
</feature>
<reference evidence="3" key="1">
    <citation type="submission" date="2020-08" db="EMBL/GenBank/DDBJ databases">
        <title>Genome public.</title>
        <authorList>
            <person name="Liu C."/>
            <person name="Sun Q."/>
        </authorList>
    </citation>
    <scope>NUCLEOTIDE SEQUENCE</scope>
    <source>
        <strain evidence="3">BX15</strain>
    </source>
</reference>
<dbReference type="AlphaFoldDB" id="A0A923MGE4"/>
<feature type="transmembrane region" description="Helical" evidence="2">
    <location>
        <begin position="409"/>
        <end position="429"/>
    </location>
</feature>
<accession>A0A923MGE4</accession>
<dbReference type="EMBL" id="JACOQI010000006">
    <property type="protein sequence ID" value="MBC5770217.1"/>
    <property type="molecule type" value="Genomic_DNA"/>
</dbReference>
<sequence length="727" mass="79808">MSKDVEKTEYGTGTWDTPPSDEDYTLEEILAEYGSSRQQKIMEEVERETAPAEPDTPKAPAPEQPSAPKPTETAPSPTPKSAMALWEERIAAAALEQDGEAPFADDSDPEEEPRTDDGPEPEATRFLSLEELVGTTVGAVMEEHHETLLKPKWGLFSRKRQEETEQLYDSMEAPEESVKPLTEAESIGEEPELSEVASEEREAYKSRHRSLGFAFFTALVPIAAMAAEQYGVTVPFWTGDRQIQGVAMLACLLIELVLCWHVPVYAIRKLSEKRCVSALLVSLAVVAAAVDCALWLLVPGRGEALPYTAAAGLALCFAQWGISRESRGSYDSFRLASLDDHPPYLVTETPRGACKQRGDLRGFYTTAMRDDYASRLQTVFLPVIFMAALVFAGLTSLGRGHGIDFLRNWSVILTAGATCSLPLCWSLPWSRLTRRQQKSGCAVAGWDGAARVGKRRGMILTDTDLFPPGTIRLNGVKVYGEELGKVSAYAAAAARAAGCGLERVFEGLAVGENAPRETAQDLSFYEQGGFGCTIHGESVLLGTASFLRKQDVRLPSNINLKTGIFLAIDHQLAAVFAVKYEASENVDYALRTLHRSRITPILAVRDPNITPALLKRKFYKKIKVEYPQLTDRVALSEAEEDRGLPRALLLREGLLPYAEAVVGSRRLRTAVRRATWLSLAGSAAGVLLTAYLVSLGKFDLLTPLSLTVFLLLWTLPVLLMSDWTGRY</sequence>
<feature type="transmembrane region" description="Helical" evidence="2">
    <location>
        <begin position="243"/>
        <end position="266"/>
    </location>
</feature>
<feature type="transmembrane region" description="Helical" evidence="2">
    <location>
        <begin position="278"/>
        <end position="298"/>
    </location>
</feature>
<evidence type="ECO:0000313" key="4">
    <source>
        <dbReference type="Proteomes" id="UP000620327"/>
    </source>
</evidence>
<feature type="region of interest" description="Disordered" evidence="1">
    <location>
        <begin position="164"/>
        <end position="200"/>
    </location>
</feature>
<dbReference type="RefSeq" id="WP_187014511.1">
    <property type="nucleotide sequence ID" value="NZ_JACOQI010000006.1"/>
</dbReference>
<keyword evidence="2" id="KW-1133">Transmembrane helix</keyword>